<evidence type="ECO:0000256" key="1">
    <source>
        <dbReference type="ARBA" id="ARBA00022801"/>
    </source>
</evidence>
<dbReference type="Proteomes" id="UP000521922">
    <property type="component" value="Unassembled WGS sequence"/>
</dbReference>
<reference evidence="4 5" key="1">
    <citation type="submission" date="2020-07" db="EMBL/GenBank/DDBJ databases">
        <title>Sequencing the genomes of 1000 actinobacteria strains.</title>
        <authorList>
            <person name="Klenk H.-P."/>
        </authorList>
    </citation>
    <scope>NUCLEOTIDE SEQUENCE [LARGE SCALE GENOMIC DNA]</scope>
    <source>
        <strain evidence="4 5">DSM 7487</strain>
    </source>
</reference>
<dbReference type="InterPro" id="IPR036457">
    <property type="entry name" value="PPM-type-like_dom_sf"/>
</dbReference>
<dbReference type="InterPro" id="IPR001932">
    <property type="entry name" value="PPM-type_phosphatase-like_dom"/>
</dbReference>
<comment type="caution">
    <text evidence="4">The sequence shown here is derived from an EMBL/GenBank/DDBJ whole genome shotgun (WGS) entry which is preliminary data.</text>
</comment>
<keyword evidence="2" id="KW-0812">Transmembrane</keyword>
<organism evidence="4 5">
    <name type="scientific">Kineococcus aurantiacus</name>
    <dbReference type="NCBI Taxonomy" id="37633"/>
    <lineage>
        <taxon>Bacteria</taxon>
        <taxon>Bacillati</taxon>
        <taxon>Actinomycetota</taxon>
        <taxon>Actinomycetes</taxon>
        <taxon>Kineosporiales</taxon>
        <taxon>Kineosporiaceae</taxon>
        <taxon>Kineococcus</taxon>
    </lineage>
</organism>
<feature type="transmembrane region" description="Helical" evidence="2">
    <location>
        <begin position="44"/>
        <end position="61"/>
    </location>
</feature>
<dbReference type="EMBL" id="JACCBB010000001">
    <property type="protein sequence ID" value="NYD23858.1"/>
    <property type="molecule type" value="Genomic_DNA"/>
</dbReference>
<proteinExistence type="predicted"/>
<keyword evidence="2" id="KW-1133">Transmembrane helix</keyword>
<protein>
    <recommendedName>
        <fullName evidence="3">PPM-type phosphatase domain-containing protein</fullName>
    </recommendedName>
</protein>
<feature type="transmembrane region" description="Helical" evidence="2">
    <location>
        <begin position="20"/>
        <end position="38"/>
    </location>
</feature>
<dbReference type="GO" id="GO:0016791">
    <property type="term" value="F:phosphatase activity"/>
    <property type="evidence" value="ECO:0007669"/>
    <property type="project" value="TreeGrafter"/>
</dbReference>
<gene>
    <name evidence="4" type="ORF">BJ968_003398</name>
</gene>
<dbReference type="Pfam" id="PF07228">
    <property type="entry name" value="SpoIIE"/>
    <property type="match status" value="1"/>
</dbReference>
<keyword evidence="1" id="KW-0378">Hydrolase</keyword>
<name>A0A7Y9J2A7_9ACTN</name>
<sequence>MASQEVDGPAGRPPAAPLRWVGLGAATAGALCVVDVAGRAFEGSYANIAATLALAPALTAVGGTRRHTAWVGVLALACTVALVLADGLPLAASVVRCTVVGVAAVVAAVVAGRRTAQVAQLKDRRETARALQEAMLSDLPVLGSLDLTARYLPARTGDQVGGDWYDAVVGADGVTTLVIGDVTGHDVHAAARMGQVRAMLRAYAVEGGQGPAALLARLDAAVDLLRLDVLATVAVVRFGPGQDLRWVNAGHPPPALLRADGRVELLADDLQDVLVGVLGDPVRTERTVPFGVGDTLLLYTDGLVERRGEDLRDGNRRLLTALAAHRSAAPAGLLDGVLRDVLGPDHLDDVAVLAARLLR</sequence>
<dbReference type="RefSeq" id="WP_179753882.1">
    <property type="nucleotide sequence ID" value="NZ_BAAAGN010000003.1"/>
</dbReference>
<dbReference type="SMART" id="SM00331">
    <property type="entry name" value="PP2C_SIG"/>
    <property type="match status" value="1"/>
</dbReference>
<evidence type="ECO:0000313" key="5">
    <source>
        <dbReference type="Proteomes" id="UP000521922"/>
    </source>
</evidence>
<dbReference type="Gene3D" id="3.60.40.10">
    <property type="entry name" value="PPM-type phosphatase domain"/>
    <property type="match status" value="1"/>
</dbReference>
<dbReference type="InterPro" id="IPR052016">
    <property type="entry name" value="Bact_Sigma-Reg"/>
</dbReference>
<accession>A0A7Y9J2A7</accession>
<dbReference type="SUPFAM" id="SSF81606">
    <property type="entry name" value="PP2C-like"/>
    <property type="match status" value="1"/>
</dbReference>
<dbReference type="AlphaFoldDB" id="A0A7Y9J2A7"/>
<evidence type="ECO:0000259" key="3">
    <source>
        <dbReference type="SMART" id="SM00331"/>
    </source>
</evidence>
<evidence type="ECO:0000256" key="2">
    <source>
        <dbReference type="SAM" id="Phobius"/>
    </source>
</evidence>
<dbReference type="PANTHER" id="PTHR43156:SF2">
    <property type="entry name" value="STAGE II SPORULATION PROTEIN E"/>
    <property type="match status" value="1"/>
</dbReference>
<dbReference type="PANTHER" id="PTHR43156">
    <property type="entry name" value="STAGE II SPORULATION PROTEIN E-RELATED"/>
    <property type="match status" value="1"/>
</dbReference>
<keyword evidence="5" id="KW-1185">Reference proteome</keyword>
<feature type="transmembrane region" description="Helical" evidence="2">
    <location>
        <begin position="68"/>
        <end position="85"/>
    </location>
</feature>
<evidence type="ECO:0000313" key="4">
    <source>
        <dbReference type="EMBL" id="NYD23858.1"/>
    </source>
</evidence>
<feature type="transmembrane region" description="Helical" evidence="2">
    <location>
        <begin position="91"/>
        <end position="112"/>
    </location>
</feature>
<keyword evidence="2" id="KW-0472">Membrane</keyword>
<feature type="domain" description="PPM-type phosphatase" evidence="3">
    <location>
        <begin position="145"/>
        <end position="357"/>
    </location>
</feature>